<dbReference type="NCBIfam" id="TIGR00277">
    <property type="entry name" value="HDIG"/>
    <property type="match status" value="1"/>
</dbReference>
<evidence type="ECO:0000256" key="4">
    <source>
        <dbReference type="ARBA" id="ARBA00022759"/>
    </source>
</evidence>
<dbReference type="CDD" id="cd00077">
    <property type="entry name" value="HDc"/>
    <property type="match status" value="1"/>
</dbReference>
<protein>
    <recommendedName>
        <fullName evidence="9 10">Ribonuclease Y</fullName>
        <shortName evidence="9">RNase Y</shortName>
        <ecNumber evidence="9 10">3.1.-.-</ecNumber>
    </recommendedName>
</protein>
<dbReference type="SMART" id="SM00471">
    <property type="entry name" value="HDc"/>
    <property type="match status" value="1"/>
</dbReference>
<organism evidence="13 14">
    <name type="scientific">Dissulfuribacter thermophilus</name>
    <dbReference type="NCBI Taxonomy" id="1156395"/>
    <lineage>
        <taxon>Bacteria</taxon>
        <taxon>Pseudomonadati</taxon>
        <taxon>Thermodesulfobacteriota</taxon>
        <taxon>Dissulfuribacteria</taxon>
        <taxon>Dissulfuribacterales</taxon>
        <taxon>Dissulfuribacteraceae</taxon>
        <taxon>Dissulfuribacter</taxon>
    </lineage>
</organism>
<keyword evidence="7 9" id="KW-1133">Transmembrane helix</keyword>
<dbReference type="RefSeq" id="WP_067616419.1">
    <property type="nucleotide sequence ID" value="NZ_MAGO01000003.1"/>
</dbReference>
<dbReference type="InterPro" id="IPR003607">
    <property type="entry name" value="HD/PDEase_dom"/>
</dbReference>
<evidence type="ECO:0000256" key="6">
    <source>
        <dbReference type="ARBA" id="ARBA00022884"/>
    </source>
</evidence>
<proteinExistence type="inferred from homology"/>
<comment type="subcellular location">
    <subcellularLocation>
        <location evidence="9">Cell membrane</location>
        <topology evidence="9">Single-pass membrane protein</topology>
    </subcellularLocation>
</comment>
<evidence type="ECO:0000256" key="8">
    <source>
        <dbReference type="ARBA" id="ARBA00023136"/>
    </source>
</evidence>
<dbReference type="InterPro" id="IPR004087">
    <property type="entry name" value="KH_dom"/>
</dbReference>
<dbReference type="SMART" id="SM00322">
    <property type="entry name" value="KH"/>
    <property type="match status" value="1"/>
</dbReference>
<evidence type="ECO:0000313" key="14">
    <source>
        <dbReference type="Proteomes" id="UP000093080"/>
    </source>
</evidence>
<dbReference type="PROSITE" id="PS51831">
    <property type="entry name" value="HD"/>
    <property type="match status" value="1"/>
</dbReference>
<dbReference type="STRING" id="1156395.DBT_0703"/>
<dbReference type="HAMAP" id="MF_00335">
    <property type="entry name" value="RNase_Y"/>
    <property type="match status" value="1"/>
</dbReference>
<gene>
    <name evidence="9" type="primary">rny</name>
    <name evidence="13" type="ORF">DBT_0703</name>
</gene>
<dbReference type="FunFam" id="1.10.3210.10:FF:000022">
    <property type="entry name" value="Ribonuclease Y"/>
    <property type="match status" value="1"/>
</dbReference>
<accession>A0A1B9F745</accession>
<dbReference type="OrthoDB" id="9803205at2"/>
<evidence type="ECO:0000256" key="10">
    <source>
        <dbReference type="NCBIfam" id="TIGR03319"/>
    </source>
</evidence>
<dbReference type="InterPro" id="IPR006674">
    <property type="entry name" value="HD_domain"/>
</dbReference>
<dbReference type="CDD" id="cd22431">
    <property type="entry name" value="KH-I_RNaseY"/>
    <property type="match status" value="1"/>
</dbReference>
<reference evidence="13 14" key="1">
    <citation type="submission" date="2016-06" db="EMBL/GenBank/DDBJ databases">
        <title>Respiratory ammonification of nitrate coupled to the oxidation of elemental sulfur in deep-sea autotrophic thermophilic bacteria.</title>
        <authorList>
            <person name="Slobodkina G.B."/>
            <person name="Mardanov A.V."/>
            <person name="Ravin N.V."/>
            <person name="Frolova A.A."/>
            <person name="Viryasiv M.B."/>
            <person name="Chernyh N.A."/>
            <person name="Bonch-Osmolovskaya E.A."/>
            <person name="Slobodkin A.I."/>
        </authorList>
    </citation>
    <scope>NUCLEOTIDE SEQUENCE [LARGE SCALE GENOMIC DNA]</scope>
    <source>
        <strain evidence="13 14">S69</strain>
    </source>
</reference>
<dbReference type="GO" id="GO:0003723">
    <property type="term" value="F:RNA binding"/>
    <property type="evidence" value="ECO:0007669"/>
    <property type="project" value="UniProtKB-UniRule"/>
</dbReference>
<evidence type="ECO:0000256" key="2">
    <source>
        <dbReference type="ARBA" id="ARBA00022692"/>
    </source>
</evidence>
<dbReference type="SUPFAM" id="SSF109604">
    <property type="entry name" value="HD-domain/PDEase-like"/>
    <property type="match status" value="1"/>
</dbReference>
<evidence type="ECO:0000259" key="12">
    <source>
        <dbReference type="PROSITE" id="PS51831"/>
    </source>
</evidence>
<evidence type="ECO:0000256" key="3">
    <source>
        <dbReference type="ARBA" id="ARBA00022722"/>
    </source>
</evidence>
<dbReference type="PANTHER" id="PTHR12826:SF15">
    <property type="entry name" value="RIBONUCLEASE Y"/>
    <property type="match status" value="1"/>
</dbReference>
<dbReference type="Pfam" id="PF01966">
    <property type="entry name" value="HD"/>
    <property type="match status" value="1"/>
</dbReference>
<dbReference type="PROSITE" id="PS50084">
    <property type="entry name" value="KH_TYPE_1"/>
    <property type="match status" value="1"/>
</dbReference>
<evidence type="ECO:0000256" key="11">
    <source>
        <dbReference type="SAM" id="Coils"/>
    </source>
</evidence>
<keyword evidence="14" id="KW-1185">Reference proteome</keyword>
<dbReference type="NCBIfam" id="TIGR03319">
    <property type="entry name" value="RNase_Y"/>
    <property type="match status" value="1"/>
</dbReference>
<sequence length="520" mass="58394">MNFVYGLIIGILCLCAGMAIGIIIGKRGVKDDLEKRRQEAELIIAKAKEEAERIKKDALVHGKEEAYRLRKESEEEIREKKREINSLERRLQQKEAQLDKKQELIDKKEIEILEKETEIKATEAKLLKREKEIEQIREEEKAQLEKISNMTQQEAKEHLLKLVEADIRQDAARLLKKVESETKEQAEKKAREIISLAISRYAGDFVAERTVSVVALPSDEMKGRIIGREGRNIRALEAATGVDLIIDDTPEAVLLSGFNPIRREVARIALERLVADGRIHPARIEEVVQKVEKELDVTIREAGEQATFDVGVYGIHPELVKLLGKLKYRTSFAQNVLQHSVEVAFLAGIMAAELGLDEKKAKRAGLLHDIGKAVDHEIEGPHAIIGADIARKYGESEDVIHAIAAHHEDVKPETEIAVLVQAADALSGARPGARKEMLETYVKRLQDLENIAKSFPGVQKSYAIQAGREIRILVESTKVSDEEALLLSREVAKKIESELSYPGQIKVTVIRETRAVEYAK</sequence>
<keyword evidence="8 9" id="KW-0472">Membrane</keyword>
<dbReference type="InterPro" id="IPR036612">
    <property type="entry name" value="KH_dom_type_1_sf"/>
</dbReference>
<evidence type="ECO:0000256" key="1">
    <source>
        <dbReference type="ARBA" id="ARBA00022475"/>
    </source>
</evidence>
<evidence type="ECO:0000256" key="7">
    <source>
        <dbReference type="ARBA" id="ARBA00022989"/>
    </source>
</evidence>
<dbReference type="Pfam" id="PF12072">
    <property type="entry name" value="RNase_Y_N"/>
    <property type="match status" value="1"/>
</dbReference>
<dbReference type="Gene3D" id="3.30.1370.10">
    <property type="entry name" value="K Homology domain, type 1"/>
    <property type="match status" value="1"/>
</dbReference>
<evidence type="ECO:0000256" key="9">
    <source>
        <dbReference type="HAMAP-Rule" id="MF_00335"/>
    </source>
</evidence>
<feature type="domain" description="HD" evidence="12">
    <location>
        <begin position="336"/>
        <end position="429"/>
    </location>
</feature>
<keyword evidence="6 9" id="KW-0694">RNA-binding</keyword>
<feature type="transmembrane region" description="Helical" evidence="9">
    <location>
        <begin position="6"/>
        <end position="25"/>
    </location>
</feature>
<comment type="function">
    <text evidence="9">Endoribonuclease that initiates mRNA decay.</text>
</comment>
<comment type="similarity">
    <text evidence="9">Belongs to the RNase Y family.</text>
</comment>
<keyword evidence="5 9" id="KW-0378">Hydrolase</keyword>
<dbReference type="InterPro" id="IPR004088">
    <property type="entry name" value="KH_dom_type_1"/>
</dbReference>
<dbReference type="InterPro" id="IPR022711">
    <property type="entry name" value="RNase_Y_N"/>
</dbReference>
<dbReference type="EC" id="3.1.-.-" evidence="9 10"/>
<evidence type="ECO:0000313" key="13">
    <source>
        <dbReference type="EMBL" id="OCC15778.1"/>
    </source>
</evidence>
<dbReference type="Proteomes" id="UP000093080">
    <property type="component" value="Unassembled WGS sequence"/>
</dbReference>
<keyword evidence="3 9" id="KW-0540">Nuclease</keyword>
<dbReference type="EMBL" id="MAGO01000003">
    <property type="protein sequence ID" value="OCC15778.1"/>
    <property type="molecule type" value="Genomic_DNA"/>
</dbReference>
<keyword evidence="11" id="KW-0175">Coiled coil</keyword>
<dbReference type="PANTHER" id="PTHR12826">
    <property type="entry name" value="RIBONUCLEASE Y"/>
    <property type="match status" value="1"/>
</dbReference>
<comment type="caution">
    <text evidence="13">The sequence shown here is derived from an EMBL/GenBank/DDBJ whole genome shotgun (WGS) entry which is preliminary data.</text>
</comment>
<keyword evidence="2 9" id="KW-0812">Transmembrane</keyword>
<name>A0A1B9F745_9BACT</name>
<dbReference type="AlphaFoldDB" id="A0A1B9F745"/>
<keyword evidence="1 9" id="KW-1003">Cell membrane</keyword>
<dbReference type="Gene3D" id="1.10.3210.10">
    <property type="entry name" value="Hypothetical protein af1432"/>
    <property type="match status" value="1"/>
</dbReference>
<dbReference type="SUPFAM" id="SSF54791">
    <property type="entry name" value="Eukaryotic type KH-domain (KH-domain type I)"/>
    <property type="match status" value="1"/>
</dbReference>
<dbReference type="InterPro" id="IPR006675">
    <property type="entry name" value="HDIG_dom"/>
</dbReference>
<dbReference type="InterPro" id="IPR017705">
    <property type="entry name" value="Ribonuclease_Y"/>
</dbReference>
<dbReference type="Pfam" id="PF00013">
    <property type="entry name" value="KH_1"/>
    <property type="match status" value="1"/>
</dbReference>
<keyword evidence="4 9" id="KW-0255">Endonuclease</keyword>
<dbReference type="GO" id="GO:0016787">
    <property type="term" value="F:hydrolase activity"/>
    <property type="evidence" value="ECO:0007669"/>
    <property type="project" value="UniProtKB-KW"/>
</dbReference>
<evidence type="ECO:0000256" key="5">
    <source>
        <dbReference type="ARBA" id="ARBA00022801"/>
    </source>
</evidence>
<feature type="coiled-coil region" evidence="11">
    <location>
        <begin position="30"/>
        <end position="153"/>
    </location>
</feature>
<dbReference type="GO" id="GO:0005886">
    <property type="term" value="C:plasma membrane"/>
    <property type="evidence" value="ECO:0007669"/>
    <property type="project" value="UniProtKB-SubCell"/>
</dbReference>
<dbReference type="GO" id="GO:0004521">
    <property type="term" value="F:RNA endonuclease activity"/>
    <property type="evidence" value="ECO:0007669"/>
    <property type="project" value="UniProtKB-UniRule"/>
</dbReference>
<dbReference type="GO" id="GO:0006402">
    <property type="term" value="P:mRNA catabolic process"/>
    <property type="evidence" value="ECO:0007669"/>
    <property type="project" value="UniProtKB-UniRule"/>
</dbReference>
<dbReference type="PATRIC" id="fig|1156395.6.peg.714"/>